<proteinExistence type="predicted"/>
<keyword evidence="2" id="KW-1185">Reference proteome</keyword>
<evidence type="ECO:0000313" key="2">
    <source>
        <dbReference type="Proteomes" id="UP000078113"/>
    </source>
</evidence>
<evidence type="ECO:0000313" key="1">
    <source>
        <dbReference type="EMBL" id="KAE8262398.1"/>
    </source>
</evidence>
<accession>A0A8X7N233</accession>
<gene>
    <name evidence="1" type="ORF">A4X09_0g7471</name>
</gene>
<dbReference type="AlphaFoldDB" id="A0A8X7N233"/>
<dbReference type="Proteomes" id="UP000078113">
    <property type="component" value="Unassembled WGS sequence"/>
</dbReference>
<dbReference type="EMBL" id="LWDG02000799">
    <property type="protein sequence ID" value="KAE8262398.1"/>
    <property type="molecule type" value="Genomic_DNA"/>
</dbReference>
<reference evidence="1" key="1">
    <citation type="submission" date="2016-04" db="EMBL/GenBank/DDBJ databases">
        <authorList>
            <person name="Nguyen H.D."/>
            <person name="Samba Siva P."/>
            <person name="Cullis J."/>
            <person name="Levesque C.A."/>
            <person name="Hambleton S."/>
        </authorList>
    </citation>
    <scope>NUCLEOTIDE SEQUENCE</scope>
    <source>
        <strain evidence="1">DAOMC 236422</strain>
    </source>
</reference>
<organism evidence="1 2">
    <name type="scientific">Tilletia walkeri</name>
    <dbReference type="NCBI Taxonomy" id="117179"/>
    <lineage>
        <taxon>Eukaryota</taxon>
        <taxon>Fungi</taxon>
        <taxon>Dikarya</taxon>
        <taxon>Basidiomycota</taxon>
        <taxon>Ustilaginomycotina</taxon>
        <taxon>Exobasidiomycetes</taxon>
        <taxon>Tilletiales</taxon>
        <taxon>Tilletiaceae</taxon>
        <taxon>Tilletia</taxon>
    </lineage>
</organism>
<comment type="caution">
    <text evidence="1">The sequence shown here is derived from an EMBL/GenBank/DDBJ whole genome shotgun (WGS) entry which is preliminary data.</text>
</comment>
<reference evidence="1" key="2">
    <citation type="journal article" date="2019" name="IMA Fungus">
        <title>Genome sequencing and comparison of five Tilletia species to identify candidate genes for the detection of regulated species infecting wheat.</title>
        <authorList>
            <person name="Nguyen H.D.T."/>
            <person name="Sultana T."/>
            <person name="Kesanakurti P."/>
            <person name="Hambleton S."/>
        </authorList>
    </citation>
    <scope>NUCLEOTIDE SEQUENCE</scope>
    <source>
        <strain evidence="1">DAOMC 236422</strain>
    </source>
</reference>
<sequence>MKAVIMSTSADHLLDSLASYLGEATPGQQKRGKDSNEQARQAAADAILDVPNKEAAQQIVLGMENWFFESVNSDERKLRGRGIRKDELEGPDE</sequence>
<protein>
    <submittedName>
        <fullName evidence="1">Uncharacterized protein</fullName>
    </submittedName>
</protein>
<name>A0A8X7N233_9BASI</name>